<keyword evidence="2" id="KW-0255">Endonuclease</keyword>
<name>A0A7W5F951_9ACTN</name>
<organism evidence="2 3">
    <name type="scientific">Nocardioides albus</name>
    <dbReference type="NCBI Taxonomy" id="1841"/>
    <lineage>
        <taxon>Bacteria</taxon>
        <taxon>Bacillati</taxon>
        <taxon>Actinomycetota</taxon>
        <taxon>Actinomycetes</taxon>
        <taxon>Propionibacteriales</taxon>
        <taxon>Nocardioidaceae</taxon>
        <taxon>Nocardioides</taxon>
    </lineage>
</organism>
<dbReference type="PANTHER" id="PTHR34107:SF2">
    <property type="entry name" value="SLL0888 PROTEIN"/>
    <property type="match status" value="1"/>
</dbReference>
<keyword evidence="2" id="KW-0540">Nuclease</keyword>
<dbReference type="SUPFAM" id="SSF52980">
    <property type="entry name" value="Restriction endonuclease-like"/>
    <property type="match status" value="1"/>
</dbReference>
<dbReference type="RefSeq" id="WP_183545554.1">
    <property type="nucleotide sequence ID" value="NZ_BMQT01000007.1"/>
</dbReference>
<protein>
    <submittedName>
        <fullName evidence="2">Uma2 family endonuclease</fullName>
    </submittedName>
</protein>
<proteinExistence type="predicted"/>
<dbReference type="InterPro" id="IPR012296">
    <property type="entry name" value="Nuclease_put_TT1808"/>
</dbReference>
<sequence>MSTASHSDDLSRVPMSWDEYLALEDTPGEYYGGSLVTMAPPGRNHQRIIHELHVLLERNLEAGLDITQGWGWSPEGIREELILDLMVHDKTDDERTLRTTPHLVVEVLSSNRRDDLVGKLNRYAQWGAPAYWIVDPRDHVTLTHRLEDGYFVETGRFTDGSATLTYGDVEVPVDIDALLG</sequence>
<accession>A0A7W5F951</accession>
<dbReference type="AlphaFoldDB" id="A0A7W5F951"/>
<keyword evidence="3" id="KW-1185">Reference proteome</keyword>
<evidence type="ECO:0000313" key="3">
    <source>
        <dbReference type="Proteomes" id="UP000577707"/>
    </source>
</evidence>
<feature type="domain" description="Putative restriction endonuclease" evidence="1">
    <location>
        <begin position="17"/>
        <end position="154"/>
    </location>
</feature>
<dbReference type="Proteomes" id="UP000577707">
    <property type="component" value="Unassembled WGS sequence"/>
</dbReference>
<dbReference type="EMBL" id="JACHXG010000005">
    <property type="protein sequence ID" value="MBB3089622.1"/>
    <property type="molecule type" value="Genomic_DNA"/>
</dbReference>
<dbReference type="InterPro" id="IPR011335">
    <property type="entry name" value="Restrct_endonuc-II-like"/>
</dbReference>
<dbReference type="PANTHER" id="PTHR34107">
    <property type="entry name" value="SLL0198 PROTEIN-RELATED"/>
    <property type="match status" value="1"/>
</dbReference>
<comment type="caution">
    <text evidence="2">The sequence shown here is derived from an EMBL/GenBank/DDBJ whole genome shotgun (WGS) entry which is preliminary data.</text>
</comment>
<gene>
    <name evidence="2" type="ORF">FHS12_002571</name>
</gene>
<dbReference type="Gene3D" id="3.90.1570.10">
    <property type="entry name" value="tt1808, chain A"/>
    <property type="match status" value="1"/>
</dbReference>
<evidence type="ECO:0000313" key="2">
    <source>
        <dbReference type="EMBL" id="MBB3089622.1"/>
    </source>
</evidence>
<dbReference type="GO" id="GO:0004519">
    <property type="term" value="F:endonuclease activity"/>
    <property type="evidence" value="ECO:0007669"/>
    <property type="project" value="UniProtKB-KW"/>
</dbReference>
<reference evidence="2 3" key="1">
    <citation type="submission" date="2020-08" db="EMBL/GenBank/DDBJ databases">
        <title>Genomic Encyclopedia of Type Strains, Phase III (KMG-III): the genomes of soil and plant-associated and newly described type strains.</title>
        <authorList>
            <person name="Whitman W."/>
        </authorList>
    </citation>
    <scope>NUCLEOTIDE SEQUENCE [LARGE SCALE GENOMIC DNA]</scope>
    <source>
        <strain evidence="2 3">CECT 3302</strain>
    </source>
</reference>
<dbReference type="InterPro" id="IPR008538">
    <property type="entry name" value="Uma2"/>
</dbReference>
<keyword evidence="2" id="KW-0378">Hydrolase</keyword>
<dbReference type="Pfam" id="PF05685">
    <property type="entry name" value="Uma2"/>
    <property type="match status" value="1"/>
</dbReference>
<evidence type="ECO:0000259" key="1">
    <source>
        <dbReference type="Pfam" id="PF05685"/>
    </source>
</evidence>
<dbReference type="CDD" id="cd06260">
    <property type="entry name" value="DUF820-like"/>
    <property type="match status" value="1"/>
</dbReference>